<keyword evidence="2 5" id="KW-0808">Transferase</keyword>
<evidence type="ECO:0000256" key="1">
    <source>
        <dbReference type="ARBA" id="ARBA00010982"/>
    </source>
</evidence>
<evidence type="ECO:0000256" key="5">
    <source>
        <dbReference type="RuleBase" id="RU003557"/>
    </source>
</evidence>
<dbReference type="Pfam" id="PF02803">
    <property type="entry name" value="Thiolase_C"/>
    <property type="match status" value="1"/>
</dbReference>
<dbReference type="PROSITE" id="PS00737">
    <property type="entry name" value="THIOLASE_2"/>
    <property type="match status" value="1"/>
</dbReference>
<dbReference type="InterPro" id="IPR020616">
    <property type="entry name" value="Thiolase_N"/>
</dbReference>
<keyword evidence="9" id="KW-1185">Reference proteome</keyword>
<evidence type="ECO:0000313" key="9">
    <source>
        <dbReference type="Proteomes" id="UP000254601"/>
    </source>
</evidence>
<evidence type="ECO:0000256" key="4">
    <source>
        <dbReference type="PIRSR" id="PIRSR000429-1"/>
    </source>
</evidence>
<dbReference type="InterPro" id="IPR020613">
    <property type="entry name" value="Thiolase_CS"/>
</dbReference>
<feature type="active site" description="Acyl-thioester intermediate" evidence="4">
    <location>
        <position position="89"/>
    </location>
</feature>
<dbReference type="InterPro" id="IPR020617">
    <property type="entry name" value="Thiolase_C"/>
</dbReference>
<dbReference type="PROSITE" id="PS00099">
    <property type="entry name" value="THIOLASE_3"/>
    <property type="match status" value="1"/>
</dbReference>
<feature type="domain" description="Thiolase N-terminal" evidence="6">
    <location>
        <begin position="5"/>
        <end position="272"/>
    </location>
</feature>
<evidence type="ECO:0000259" key="6">
    <source>
        <dbReference type="Pfam" id="PF00108"/>
    </source>
</evidence>
<dbReference type="AlphaFoldDB" id="A0A380MUE8"/>
<dbReference type="GO" id="GO:0005829">
    <property type="term" value="C:cytosol"/>
    <property type="evidence" value="ECO:0007669"/>
    <property type="project" value="TreeGrafter"/>
</dbReference>
<dbReference type="PANTHER" id="PTHR42689">
    <property type="entry name" value="ACETYL-COA ACYLTRANSFERASE FADA2 (3-KETOACYL-COA THIOLASE) (BETA-KETOTHIOLASE)-RELATED"/>
    <property type="match status" value="1"/>
</dbReference>
<dbReference type="RefSeq" id="WP_072576130.1">
    <property type="nucleotide sequence ID" value="NZ_LWHB01000052.1"/>
</dbReference>
<protein>
    <submittedName>
        <fullName evidence="8">3-ketoacyl-CoA thiolase</fullName>
        <ecNumber evidence="8">2.3.1.16</ecNumber>
    </submittedName>
</protein>
<dbReference type="EC" id="2.3.1.16" evidence="8"/>
<organism evidence="8 9">
    <name type="scientific">Suttonella ornithocola</name>
    <dbReference type="NCBI Taxonomy" id="279832"/>
    <lineage>
        <taxon>Bacteria</taxon>
        <taxon>Pseudomonadati</taxon>
        <taxon>Pseudomonadota</taxon>
        <taxon>Gammaproteobacteria</taxon>
        <taxon>Cardiobacteriales</taxon>
        <taxon>Cardiobacteriaceae</taxon>
        <taxon>Suttonella</taxon>
    </lineage>
</organism>
<evidence type="ECO:0000256" key="2">
    <source>
        <dbReference type="ARBA" id="ARBA00022679"/>
    </source>
</evidence>
<name>A0A380MUE8_9GAMM</name>
<dbReference type="Pfam" id="PF00108">
    <property type="entry name" value="Thiolase_N"/>
    <property type="match status" value="1"/>
</dbReference>
<dbReference type="InterPro" id="IPR002155">
    <property type="entry name" value="Thiolase"/>
</dbReference>
<dbReference type="Proteomes" id="UP000254601">
    <property type="component" value="Unassembled WGS sequence"/>
</dbReference>
<feature type="active site" description="Proton acceptor" evidence="4">
    <location>
        <position position="400"/>
    </location>
</feature>
<proteinExistence type="inferred from homology"/>
<evidence type="ECO:0000259" key="7">
    <source>
        <dbReference type="Pfam" id="PF02803"/>
    </source>
</evidence>
<dbReference type="InterPro" id="IPR050521">
    <property type="entry name" value="3-ketoacyl-CoA_Thiolase"/>
</dbReference>
<comment type="similarity">
    <text evidence="1 5">Belongs to the thiolase-like superfamily. Thiolase family.</text>
</comment>
<dbReference type="InterPro" id="IPR020610">
    <property type="entry name" value="Thiolase_AS"/>
</dbReference>
<evidence type="ECO:0000256" key="3">
    <source>
        <dbReference type="ARBA" id="ARBA00023315"/>
    </source>
</evidence>
<dbReference type="Gene3D" id="3.40.47.10">
    <property type="match status" value="1"/>
</dbReference>
<dbReference type="GO" id="GO:0003988">
    <property type="term" value="F:acetyl-CoA C-acyltransferase activity"/>
    <property type="evidence" value="ECO:0007669"/>
    <property type="project" value="UniProtKB-EC"/>
</dbReference>
<dbReference type="PIRSF" id="PIRSF000429">
    <property type="entry name" value="Ac-CoA_Ac_transf"/>
    <property type="match status" value="1"/>
</dbReference>
<feature type="active site" description="Proton acceptor" evidence="4">
    <location>
        <position position="370"/>
    </location>
</feature>
<dbReference type="InterPro" id="IPR016039">
    <property type="entry name" value="Thiolase-like"/>
</dbReference>
<dbReference type="CDD" id="cd00751">
    <property type="entry name" value="thiolase"/>
    <property type="match status" value="1"/>
</dbReference>
<dbReference type="EMBL" id="UHIC01000001">
    <property type="protein sequence ID" value="SUO95908.1"/>
    <property type="molecule type" value="Genomic_DNA"/>
</dbReference>
<dbReference type="OrthoDB" id="1402717at2"/>
<keyword evidence="3 5" id="KW-0012">Acyltransferase</keyword>
<accession>A0A380MUE8</accession>
<feature type="domain" description="Thiolase C-terminal" evidence="7">
    <location>
        <begin position="281"/>
        <end position="413"/>
    </location>
</feature>
<dbReference type="PANTHER" id="PTHR42689:SF1">
    <property type="entry name" value="ACETYL-COA ACYLTRANSFERASE FADA2 (3-KETOACYL-COA THIOLASE) (BETA-KETOTHIOLASE)-RELATED"/>
    <property type="match status" value="1"/>
</dbReference>
<evidence type="ECO:0000313" key="8">
    <source>
        <dbReference type="EMBL" id="SUO95908.1"/>
    </source>
</evidence>
<dbReference type="NCBIfam" id="TIGR01930">
    <property type="entry name" value="AcCoA-C-Actrans"/>
    <property type="match status" value="1"/>
</dbReference>
<dbReference type="SUPFAM" id="SSF53901">
    <property type="entry name" value="Thiolase-like"/>
    <property type="match status" value="2"/>
</dbReference>
<sequence length="414" mass="44475">MKNDIVIIEGRRTPFVRSNGRFANHSNLELAIHSVNALLNSTPLPPEKVDTLIYGHVVLDPRVPQLAREIALQTPLSASTRAVSLNDNCISALSAAEYGVWTLQNTNAKYAIIGGVESMSNPALGFKDSARRIFMKANKAKTFGERLKIFAKLRPHHFAPQAPGVKEPSTGKSMGEHCEEMVKQWKISREAQDQWAFESQQKAAYATEVGSLKEEIAPLDGLTFDDTIRGDTTLAKLAKLRPSFDKSSAGSITAGSSSPLTDGAASVLMATRETAEADGLKSLAIIKDMEFAAIEPDEGLLMAPALAVPRLLARNNLTLNDIDLIEIHEAFAGQVLCNLAAWENGWKEPAIGKADRSKININGGSIALGHPFAATGARILTTLAHELARQNKQYGLISICGAGATAGAFLLEKA</sequence>
<gene>
    <name evidence="8" type="primary">fadI</name>
    <name evidence="8" type="ORF">NCTC13337_01648</name>
</gene>
<reference evidence="8 9" key="1">
    <citation type="submission" date="2018-06" db="EMBL/GenBank/DDBJ databases">
        <authorList>
            <consortium name="Pathogen Informatics"/>
            <person name="Doyle S."/>
        </authorList>
    </citation>
    <scope>NUCLEOTIDE SEQUENCE [LARGE SCALE GENOMIC DNA]</scope>
    <source>
        <strain evidence="8 9">NCTC13337</strain>
    </source>
</reference>